<reference evidence="2" key="1">
    <citation type="submission" date="2022-11" db="EMBL/GenBank/DDBJ databases">
        <authorList>
            <person name="Petersen C."/>
        </authorList>
    </citation>
    <scope>NUCLEOTIDE SEQUENCE</scope>
    <source>
        <strain evidence="2">IBT 16849</strain>
    </source>
</reference>
<dbReference type="OrthoDB" id="4358152at2759"/>
<proteinExistence type="predicted"/>
<name>A0A9W9T2E5_9EURO</name>
<comment type="caution">
    <text evidence="2">The sequence shown here is derived from an EMBL/GenBank/DDBJ whole genome shotgun (WGS) entry which is preliminary data.</text>
</comment>
<dbReference type="Proteomes" id="UP001150879">
    <property type="component" value="Unassembled WGS sequence"/>
</dbReference>
<feature type="region of interest" description="Disordered" evidence="1">
    <location>
        <begin position="457"/>
        <end position="482"/>
    </location>
</feature>
<dbReference type="AlphaFoldDB" id="A0A9W9T2E5"/>
<reference evidence="2" key="2">
    <citation type="journal article" date="2023" name="IMA Fungus">
        <title>Comparative genomic study of the Penicillium genus elucidates a diverse pangenome and 15 lateral gene transfer events.</title>
        <authorList>
            <person name="Petersen C."/>
            <person name="Sorensen T."/>
            <person name="Nielsen M.R."/>
            <person name="Sondergaard T.E."/>
            <person name="Sorensen J.L."/>
            <person name="Fitzpatrick D.A."/>
            <person name="Frisvad J.C."/>
            <person name="Nielsen K.L."/>
        </authorList>
    </citation>
    <scope>NUCLEOTIDE SEQUENCE</scope>
    <source>
        <strain evidence="2">IBT 16849</strain>
    </source>
</reference>
<sequence length="499" mass="57374">MSSPLQDGLAALSDAMERTSISATQEHQCDNDPPSLALVPKLPTPPKKIDRDPFRLLPWFAIEYLILKLHDLPTLHHLYRASPAVTDYLNHTAGFFPKVVERLMERWQDRDGYDWGHTRDIQVFFRTLVYLWWKEEFAATGEFVPSDGNPLPNVFQDETFYTVNLSTFCSMKLWFEGNWVGDIPLPPSTPPQILRRLLSLSTRIRRDAHAFFHSCVHLCFSSNIKRLTHRKRPWPRDGTRPHGTQIGHCKDETYGLSWIEEQRLTLAFLKPYMFSTLRRIICEKGIVKSDPSLTVGKNWCPHTFNYLQEGNLIGFWAPFAPGWTESVDMEQLLTVVSWLDTGKPLHGMPLKGPDEFITCCPEVAKFDPTREELMSIDPLHQRSIAGCFWAQTCMVVPQSGVKEAGLRGKFRKFGVSFWHNTTMIWLGLMLPRITSHDDRKDLAFRWTSLLEPKGEEKLKDNGKKLVKRPPAGQSSGARPRGLMDTSFSVHEVKFNRRIL</sequence>
<evidence type="ECO:0000313" key="3">
    <source>
        <dbReference type="Proteomes" id="UP001150879"/>
    </source>
</evidence>
<evidence type="ECO:0000313" key="2">
    <source>
        <dbReference type="EMBL" id="KAJ5206958.1"/>
    </source>
</evidence>
<gene>
    <name evidence="2" type="ORF">N7472_003406</name>
</gene>
<feature type="region of interest" description="Disordered" evidence="1">
    <location>
        <begin position="20"/>
        <end position="42"/>
    </location>
</feature>
<organism evidence="2 3">
    <name type="scientific">Penicillium cf. griseofulvum</name>
    <dbReference type="NCBI Taxonomy" id="2972120"/>
    <lineage>
        <taxon>Eukaryota</taxon>
        <taxon>Fungi</taxon>
        <taxon>Dikarya</taxon>
        <taxon>Ascomycota</taxon>
        <taxon>Pezizomycotina</taxon>
        <taxon>Eurotiomycetes</taxon>
        <taxon>Eurotiomycetidae</taxon>
        <taxon>Eurotiales</taxon>
        <taxon>Aspergillaceae</taxon>
        <taxon>Penicillium</taxon>
    </lineage>
</organism>
<keyword evidence="3" id="KW-1185">Reference proteome</keyword>
<dbReference type="EMBL" id="JAPQKP010000002">
    <property type="protein sequence ID" value="KAJ5206958.1"/>
    <property type="molecule type" value="Genomic_DNA"/>
</dbReference>
<accession>A0A9W9T2E5</accession>
<evidence type="ECO:0000256" key="1">
    <source>
        <dbReference type="SAM" id="MobiDB-lite"/>
    </source>
</evidence>
<protein>
    <submittedName>
        <fullName evidence="2">Uncharacterized protein</fullName>
    </submittedName>
</protein>